<dbReference type="Pfam" id="PF17917">
    <property type="entry name" value="RT_RNaseH"/>
    <property type="match status" value="1"/>
</dbReference>
<keyword evidence="4" id="KW-0255">Endonuclease</keyword>
<gene>
    <name evidence="9" type="ORF">PACLA_8A081644</name>
</gene>
<evidence type="ECO:0000256" key="4">
    <source>
        <dbReference type="ARBA" id="ARBA00022759"/>
    </source>
</evidence>
<keyword evidence="2" id="KW-0548">Nucleotidyltransferase</keyword>
<keyword evidence="6" id="KW-0695">RNA-directed DNA polymerase</keyword>
<protein>
    <recommendedName>
        <fullName evidence="8">Reverse transcriptase RNase H-like domain-containing protein</fullName>
    </recommendedName>
</protein>
<name>A0A6S7IJK7_PARCT</name>
<sequence>HILTDKSDRNASNRAAMHDGSWECNREVFPGFPDYPASRIFPESRIYRIAIYNHCVKWTSPPNLCPREKENRRFRKGTNAICSKFCKKNENSCRNLLHFSRNSGFRDVVCPHIALKEYSTVQYSTVHFYRRFVEFIEHCKCILFTHSHLYNYIYSPMLCQMSYAVRALPQVYHPSNARKGRRHGEVAVQVKLSNKREALVVVWGLERFHYFVYGKKCTVHTDHKPLETIFRKKLSSFPSRLQRFVLRALKYDVTVTYVKGEQVPIADALSRTSSTYGSNRESSPVSHRLKSPSELLNSRTLRTTLPMAKRARVNNDTSITKNELHRRQGQQASYYNRTAGPILKPFNEGEPINIYDHHSKSWEPGTIIKPAKEPRSYIVKNNRTESIYRRTRTQLRPNTEIFKTASLRYSKTSFDQEYLQYPATIRTHWSSKYRPLQHTLGLL</sequence>
<dbReference type="PANTHER" id="PTHR37984">
    <property type="entry name" value="PROTEIN CBG26694"/>
    <property type="match status" value="1"/>
</dbReference>
<dbReference type="EMBL" id="CACRXK020005431">
    <property type="protein sequence ID" value="CAB4006171.1"/>
    <property type="molecule type" value="Genomic_DNA"/>
</dbReference>
<reference evidence="9" key="1">
    <citation type="submission" date="2020-04" db="EMBL/GenBank/DDBJ databases">
        <authorList>
            <person name="Alioto T."/>
            <person name="Alioto T."/>
            <person name="Gomez Garrido J."/>
        </authorList>
    </citation>
    <scope>NUCLEOTIDE SEQUENCE</scope>
    <source>
        <strain evidence="9">A484AB</strain>
    </source>
</reference>
<feature type="compositionally biased region" description="Polar residues" evidence="7">
    <location>
        <begin position="272"/>
        <end position="285"/>
    </location>
</feature>
<evidence type="ECO:0000313" key="9">
    <source>
        <dbReference type="EMBL" id="CAB4006171.1"/>
    </source>
</evidence>
<evidence type="ECO:0000313" key="10">
    <source>
        <dbReference type="Proteomes" id="UP001152795"/>
    </source>
</evidence>
<comment type="caution">
    <text evidence="9">The sequence shown here is derived from an EMBL/GenBank/DDBJ whole genome shotgun (WGS) entry which is preliminary data.</text>
</comment>
<dbReference type="GO" id="GO:0003964">
    <property type="term" value="F:RNA-directed DNA polymerase activity"/>
    <property type="evidence" value="ECO:0007669"/>
    <property type="project" value="UniProtKB-KW"/>
</dbReference>
<evidence type="ECO:0000256" key="1">
    <source>
        <dbReference type="ARBA" id="ARBA00022679"/>
    </source>
</evidence>
<keyword evidence="10" id="KW-1185">Reference proteome</keyword>
<dbReference type="PANTHER" id="PTHR37984:SF8">
    <property type="entry name" value="CCHC-TYPE DOMAIN-CONTAINING PROTEIN"/>
    <property type="match status" value="1"/>
</dbReference>
<dbReference type="InterPro" id="IPR041373">
    <property type="entry name" value="RT_RNaseH"/>
</dbReference>
<feature type="domain" description="Reverse transcriptase RNase H-like" evidence="8">
    <location>
        <begin position="194"/>
        <end position="247"/>
    </location>
</feature>
<evidence type="ECO:0000256" key="7">
    <source>
        <dbReference type="SAM" id="MobiDB-lite"/>
    </source>
</evidence>
<organism evidence="9 10">
    <name type="scientific">Paramuricea clavata</name>
    <name type="common">Red gorgonian</name>
    <name type="synonym">Violescent sea-whip</name>
    <dbReference type="NCBI Taxonomy" id="317549"/>
    <lineage>
        <taxon>Eukaryota</taxon>
        <taxon>Metazoa</taxon>
        <taxon>Cnidaria</taxon>
        <taxon>Anthozoa</taxon>
        <taxon>Octocorallia</taxon>
        <taxon>Malacalcyonacea</taxon>
        <taxon>Plexauridae</taxon>
        <taxon>Paramuricea</taxon>
    </lineage>
</organism>
<dbReference type="GO" id="GO:0016787">
    <property type="term" value="F:hydrolase activity"/>
    <property type="evidence" value="ECO:0007669"/>
    <property type="project" value="UniProtKB-KW"/>
</dbReference>
<feature type="non-terminal residue" evidence="9">
    <location>
        <position position="1"/>
    </location>
</feature>
<keyword evidence="5" id="KW-0378">Hydrolase</keyword>
<dbReference type="InterPro" id="IPR050951">
    <property type="entry name" value="Retrovirus_Pol_polyprotein"/>
</dbReference>
<dbReference type="InterPro" id="IPR043502">
    <property type="entry name" value="DNA/RNA_pol_sf"/>
</dbReference>
<accession>A0A6S7IJK7</accession>
<dbReference type="SUPFAM" id="SSF56672">
    <property type="entry name" value="DNA/RNA polymerases"/>
    <property type="match status" value="1"/>
</dbReference>
<evidence type="ECO:0000256" key="5">
    <source>
        <dbReference type="ARBA" id="ARBA00022801"/>
    </source>
</evidence>
<feature type="region of interest" description="Disordered" evidence="7">
    <location>
        <begin position="272"/>
        <end position="293"/>
    </location>
</feature>
<proteinExistence type="predicted"/>
<evidence type="ECO:0000256" key="6">
    <source>
        <dbReference type="ARBA" id="ARBA00022918"/>
    </source>
</evidence>
<dbReference type="Proteomes" id="UP001152795">
    <property type="component" value="Unassembled WGS sequence"/>
</dbReference>
<keyword evidence="3" id="KW-0540">Nuclease</keyword>
<dbReference type="AlphaFoldDB" id="A0A6S7IJK7"/>
<evidence type="ECO:0000256" key="2">
    <source>
        <dbReference type="ARBA" id="ARBA00022695"/>
    </source>
</evidence>
<evidence type="ECO:0000259" key="8">
    <source>
        <dbReference type="Pfam" id="PF17917"/>
    </source>
</evidence>
<dbReference type="GO" id="GO:0004519">
    <property type="term" value="F:endonuclease activity"/>
    <property type="evidence" value="ECO:0007669"/>
    <property type="project" value="UniProtKB-KW"/>
</dbReference>
<dbReference type="OrthoDB" id="2286242at2759"/>
<feature type="non-terminal residue" evidence="9">
    <location>
        <position position="443"/>
    </location>
</feature>
<keyword evidence="1" id="KW-0808">Transferase</keyword>
<evidence type="ECO:0000256" key="3">
    <source>
        <dbReference type="ARBA" id="ARBA00022722"/>
    </source>
</evidence>